<dbReference type="Proteomes" id="UP000279259">
    <property type="component" value="Unassembled WGS sequence"/>
</dbReference>
<dbReference type="AlphaFoldDB" id="A0A427YDV2"/>
<keyword evidence="3" id="KW-1185">Reference proteome</keyword>
<gene>
    <name evidence="2" type="ORF">EHS25_002813</name>
</gene>
<organism evidence="2 3">
    <name type="scientific">Saitozyma podzolica</name>
    <dbReference type="NCBI Taxonomy" id="1890683"/>
    <lineage>
        <taxon>Eukaryota</taxon>
        <taxon>Fungi</taxon>
        <taxon>Dikarya</taxon>
        <taxon>Basidiomycota</taxon>
        <taxon>Agaricomycotina</taxon>
        <taxon>Tremellomycetes</taxon>
        <taxon>Tremellales</taxon>
        <taxon>Trimorphomycetaceae</taxon>
        <taxon>Saitozyma</taxon>
    </lineage>
</organism>
<accession>A0A427YDV2</accession>
<reference evidence="2 3" key="1">
    <citation type="submission" date="2018-11" db="EMBL/GenBank/DDBJ databases">
        <title>Genome sequence of Saitozyma podzolica DSM 27192.</title>
        <authorList>
            <person name="Aliyu H."/>
            <person name="Gorte O."/>
            <person name="Ochsenreither K."/>
        </authorList>
    </citation>
    <scope>NUCLEOTIDE SEQUENCE [LARGE SCALE GENOMIC DNA]</scope>
    <source>
        <strain evidence="2 3">DSM 27192</strain>
    </source>
</reference>
<protein>
    <submittedName>
        <fullName evidence="2">Uncharacterized protein</fullName>
    </submittedName>
</protein>
<evidence type="ECO:0000313" key="2">
    <source>
        <dbReference type="EMBL" id="RSH89147.1"/>
    </source>
</evidence>
<name>A0A427YDV2_9TREE</name>
<feature type="transmembrane region" description="Helical" evidence="1">
    <location>
        <begin position="62"/>
        <end position="81"/>
    </location>
</feature>
<keyword evidence="1" id="KW-1133">Transmembrane helix</keyword>
<proteinExistence type="predicted"/>
<comment type="caution">
    <text evidence="2">The sequence shown here is derived from an EMBL/GenBank/DDBJ whole genome shotgun (WGS) entry which is preliminary data.</text>
</comment>
<keyword evidence="1" id="KW-0812">Transmembrane</keyword>
<evidence type="ECO:0000256" key="1">
    <source>
        <dbReference type="SAM" id="Phobius"/>
    </source>
</evidence>
<keyword evidence="1" id="KW-0472">Membrane</keyword>
<dbReference type="EMBL" id="RSCD01000015">
    <property type="protein sequence ID" value="RSH89147.1"/>
    <property type="molecule type" value="Genomic_DNA"/>
</dbReference>
<sequence>MLLYCGVVFTVPPSLYHCVPSPTQGSTFQPAGGHRPNTLSVTCPAVRIVSFPANAMRYTHSFYALSIIIVMVVTFVFIWHATEYPPMFSTGLYSPSILVKPTPVNIATVLTAELPHQKGLAFTKDDDNLNGFAVLGSPASYIELDDSKIIDIKTGEPVRDFNEGTTFNLAVLKLPHGSKWGFLGVARGPTRRREFMRLSGYESREQVLVA</sequence>
<evidence type="ECO:0000313" key="3">
    <source>
        <dbReference type="Proteomes" id="UP000279259"/>
    </source>
</evidence>